<accession>A0A4U0X3L5</accession>
<keyword evidence="2" id="KW-1185">Reference proteome</keyword>
<evidence type="ECO:0000313" key="2">
    <source>
        <dbReference type="Proteomes" id="UP000309340"/>
    </source>
</evidence>
<sequence length="66" mass="7458">MDLTEAQLTALNANLEGVIVRDAKEMENEVATQVERKEREWKVKSTKLENMEDGVKVLANLGLLML</sequence>
<dbReference type="AlphaFoldDB" id="A0A4U0X3L5"/>
<name>A0A4U0X3L5_9PEZI</name>
<gene>
    <name evidence="1" type="ORF">B0A55_10808</name>
</gene>
<comment type="caution">
    <text evidence="1">The sequence shown here is derived from an EMBL/GenBank/DDBJ whole genome shotgun (WGS) entry which is preliminary data.</text>
</comment>
<protein>
    <submittedName>
        <fullName evidence="1">Uncharacterized protein</fullName>
    </submittedName>
</protein>
<organism evidence="1 2">
    <name type="scientific">Friedmanniomyces simplex</name>
    <dbReference type="NCBI Taxonomy" id="329884"/>
    <lineage>
        <taxon>Eukaryota</taxon>
        <taxon>Fungi</taxon>
        <taxon>Dikarya</taxon>
        <taxon>Ascomycota</taxon>
        <taxon>Pezizomycotina</taxon>
        <taxon>Dothideomycetes</taxon>
        <taxon>Dothideomycetidae</taxon>
        <taxon>Mycosphaerellales</taxon>
        <taxon>Teratosphaeriaceae</taxon>
        <taxon>Friedmanniomyces</taxon>
    </lineage>
</organism>
<dbReference type="Proteomes" id="UP000309340">
    <property type="component" value="Unassembled WGS sequence"/>
</dbReference>
<reference evidence="1 2" key="1">
    <citation type="submission" date="2017-03" db="EMBL/GenBank/DDBJ databases">
        <title>Genomes of endolithic fungi from Antarctica.</title>
        <authorList>
            <person name="Coleine C."/>
            <person name="Masonjones S."/>
            <person name="Stajich J.E."/>
        </authorList>
    </citation>
    <scope>NUCLEOTIDE SEQUENCE [LARGE SCALE GENOMIC DNA]</scope>
    <source>
        <strain evidence="1 2">CCFEE 5184</strain>
    </source>
</reference>
<evidence type="ECO:0000313" key="1">
    <source>
        <dbReference type="EMBL" id="TKA70944.1"/>
    </source>
</evidence>
<dbReference type="EMBL" id="NAJQ01000375">
    <property type="protein sequence ID" value="TKA70944.1"/>
    <property type="molecule type" value="Genomic_DNA"/>
</dbReference>
<proteinExistence type="predicted"/>